<protein>
    <submittedName>
        <fullName evidence="2">Uncharacterized protein</fullName>
    </submittedName>
</protein>
<dbReference type="PATRIC" id="fig|1179773.3.peg.8236"/>
<dbReference type="Proteomes" id="UP000006281">
    <property type="component" value="Chromosome"/>
</dbReference>
<name>K0KFR6_SACES</name>
<dbReference type="BioCyc" id="SESP1179773:BN6_RS39525-MONOMER"/>
<dbReference type="OrthoDB" id="3700149at2"/>
<evidence type="ECO:0000313" key="3">
    <source>
        <dbReference type="Proteomes" id="UP000006281"/>
    </source>
</evidence>
<evidence type="ECO:0000313" key="2">
    <source>
        <dbReference type="EMBL" id="CCH35378.1"/>
    </source>
</evidence>
<keyword evidence="3" id="KW-1185">Reference proteome</keyword>
<feature type="compositionally biased region" description="Pro residues" evidence="1">
    <location>
        <begin position="45"/>
        <end position="55"/>
    </location>
</feature>
<dbReference type="HOGENOM" id="CLU_1625871_0_0_11"/>
<evidence type="ECO:0000256" key="1">
    <source>
        <dbReference type="SAM" id="MobiDB-lite"/>
    </source>
</evidence>
<organism evidence="2 3">
    <name type="scientific">Saccharothrix espanaensis (strain ATCC 51144 / DSM 44229 / JCM 9112 / NBRC 15066 / NRRL 15764)</name>
    <dbReference type="NCBI Taxonomy" id="1179773"/>
    <lineage>
        <taxon>Bacteria</taxon>
        <taxon>Bacillati</taxon>
        <taxon>Actinomycetota</taxon>
        <taxon>Actinomycetes</taxon>
        <taxon>Pseudonocardiales</taxon>
        <taxon>Pseudonocardiaceae</taxon>
        <taxon>Saccharothrix</taxon>
    </lineage>
</organism>
<proteinExistence type="predicted"/>
<feature type="compositionally biased region" description="Low complexity" evidence="1">
    <location>
        <begin position="56"/>
        <end position="98"/>
    </location>
</feature>
<gene>
    <name evidence="2" type="ordered locus">BN6_81610</name>
</gene>
<dbReference type="RefSeq" id="WP_015105485.1">
    <property type="nucleotide sequence ID" value="NC_019673.1"/>
</dbReference>
<dbReference type="AlphaFoldDB" id="K0KFR6"/>
<dbReference type="eggNOG" id="ENOG5031XRE">
    <property type="taxonomic scope" value="Bacteria"/>
</dbReference>
<feature type="compositionally biased region" description="Basic and acidic residues" evidence="1">
    <location>
        <begin position="13"/>
        <end position="23"/>
    </location>
</feature>
<accession>K0KFR6</accession>
<feature type="compositionally biased region" description="Low complexity" evidence="1">
    <location>
        <begin position="24"/>
        <end position="44"/>
    </location>
</feature>
<sequence length="163" mass="16386">MTDPDSRPQPAESPRDASADRAEAAPAADPRPGTPADATTGPTAVPHPDPAPEPAPGDTTEPAADATADATASTTEGTTEGTAADTPTDAADAPGRPGAVPPVDPQLLFGNLSLASIEADIDAMMNDKMTELDGMLAGLEELVVRLEGEITSLEVPPDDSPTP</sequence>
<reference evidence="2 3" key="1">
    <citation type="journal article" date="2012" name="BMC Genomics">
        <title>Complete genome sequence of Saccharothrix espanaensis DSM 44229T and comparison to the other completely sequenced Pseudonocardiaceae.</title>
        <authorList>
            <person name="Strobel T."/>
            <person name="Al-Dilaimi A."/>
            <person name="Blom J."/>
            <person name="Gessner A."/>
            <person name="Kalinowski J."/>
            <person name="Luzhetska M."/>
            <person name="Puhler A."/>
            <person name="Szczepanowski R."/>
            <person name="Bechthold A."/>
            <person name="Ruckert C."/>
        </authorList>
    </citation>
    <scope>NUCLEOTIDE SEQUENCE [LARGE SCALE GENOMIC DNA]</scope>
    <source>
        <strain evidence="3">ATCC 51144 / DSM 44229 / JCM 9112 / NBRC 15066 / NRRL 15764</strain>
    </source>
</reference>
<dbReference type="EMBL" id="HE804045">
    <property type="protein sequence ID" value="CCH35378.1"/>
    <property type="molecule type" value="Genomic_DNA"/>
</dbReference>
<dbReference type="KEGG" id="sesp:BN6_81610"/>
<dbReference type="STRING" id="1179773.BN6_81610"/>
<feature type="region of interest" description="Disordered" evidence="1">
    <location>
        <begin position="1"/>
        <end position="106"/>
    </location>
</feature>